<reference evidence="1 2" key="1">
    <citation type="submission" date="2015-06" db="EMBL/GenBank/DDBJ databases">
        <title>Genome sequence of Pseudoalteromonas aliena.</title>
        <authorList>
            <person name="Xie B.-B."/>
            <person name="Rong J.-C."/>
            <person name="Qin Q.-L."/>
            <person name="Zhang Y.-Z."/>
        </authorList>
    </citation>
    <scope>NUCLEOTIDE SEQUENCE [LARGE SCALE GENOMIC DNA]</scope>
    <source>
        <strain evidence="1 2">SW19</strain>
    </source>
</reference>
<evidence type="ECO:0000313" key="2">
    <source>
        <dbReference type="Proteomes" id="UP000648482"/>
    </source>
</evidence>
<comment type="caution">
    <text evidence="1">The sequence shown here is derived from an EMBL/GenBank/DDBJ whole genome shotgun (WGS) entry which is preliminary data.</text>
</comment>
<protein>
    <submittedName>
        <fullName evidence="1">Uncharacterized protein</fullName>
    </submittedName>
</protein>
<accession>A0ABR9E2E2</accession>
<name>A0ABR9E2E2_9GAMM</name>
<dbReference type="Proteomes" id="UP000648482">
    <property type="component" value="Unassembled WGS sequence"/>
</dbReference>
<sequence length="134" mass="14921">MTYSFKDAANAMVIKEMECGEGIRVQFTPFSSCLGVVSRKGDLLTGIHLVEVDIQGQFNDEKANAVKDKINGCDEWFFVGFVTDWASGNTKDQVDIIKTVPKQKNSVNLGDGVYGAKWEFNELAYLKAPKYVKL</sequence>
<dbReference type="RefSeq" id="WP_193156239.1">
    <property type="nucleotide sequence ID" value="NZ_AQGU01000027.1"/>
</dbReference>
<keyword evidence="2" id="KW-1185">Reference proteome</keyword>
<gene>
    <name evidence="1" type="ORF">PALI_a2608</name>
</gene>
<organism evidence="1 2">
    <name type="scientific">Pseudoalteromonas aliena SW19</name>
    <dbReference type="NCBI Taxonomy" id="1314866"/>
    <lineage>
        <taxon>Bacteria</taxon>
        <taxon>Pseudomonadati</taxon>
        <taxon>Pseudomonadota</taxon>
        <taxon>Gammaproteobacteria</taxon>
        <taxon>Alteromonadales</taxon>
        <taxon>Pseudoalteromonadaceae</taxon>
        <taxon>Pseudoalteromonas</taxon>
    </lineage>
</organism>
<evidence type="ECO:0000313" key="1">
    <source>
        <dbReference type="EMBL" id="MBE0360598.1"/>
    </source>
</evidence>
<proteinExistence type="predicted"/>
<dbReference type="EMBL" id="AQGU01000027">
    <property type="protein sequence ID" value="MBE0360598.1"/>
    <property type="molecule type" value="Genomic_DNA"/>
</dbReference>